<name>A0ABQ8K0L0_9APHY</name>
<dbReference type="GeneID" id="72001894"/>
<protein>
    <submittedName>
        <fullName evidence="6">S-adenosyl-L-methionine-dependent methyltransferase</fullName>
    </submittedName>
</protein>
<dbReference type="PANTHER" id="PTHR43712">
    <property type="entry name" value="PUTATIVE (AFU_ORTHOLOGUE AFUA_4G14580)-RELATED"/>
    <property type="match status" value="1"/>
</dbReference>
<dbReference type="InterPro" id="IPR036388">
    <property type="entry name" value="WH-like_DNA-bd_sf"/>
</dbReference>
<evidence type="ECO:0000259" key="5">
    <source>
        <dbReference type="Pfam" id="PF00891"/>
    </source>
</evidence>
<feature type="region of interest" description="Disordered" evidence="4">
    <location>
        <begin position="34"/>
        <end position="53"/>
    </location>
</feature>
<evidence type="ECO:0000256" key="4">
    <source>
        <dbReference type="SAM" id="MobiDB-lite"/>
    </source>
</evidence>
<keyword evidence="7" id="KW-1185">Reference proteome</keyword>
<dbReference type="PROSITE" id="PS51683">
    <property type="entry name" value="SAM_OMT_II"/>
    <property type="match status" value="1"/>
</dbReference>
<evidence type="ECO:0000256" key="2">
    <source>
        <dbReference type="ARBA" id="ARBA00022679"/>
    </source>
</evidence>
<keyword evidence="2" id="KW-0808">Transferase</keyword>
<accession>A0ABQ8K0L0</accession>
<gene>
    <name evidence="6" type="ORF">C8Q71DRAFT_717362</name>
</gene>
<dbReference type="Pfam" id="PF00891">
    <property type="entry name" value="Methyltransf_2"/>
    <property type="match status" value="1"/>
</dbReference>
<dbReference type="SUPFAM" id="SSF46785">
    <property type="entry name" value="Winged helix' DNA-binding domain"/>
    <property type="match status" value="1"/>
</dbReference>
<dbReference type="RefSeq" id="XP_047773546.1">
    <property type="nucleotide sequence ID" value="XM_047921162.1"/>
</dbReference>
<dbReference type="GO" id="GO:0008168">
    <property type="term" value="F:methyltransferase activity"/>
    <property type="evidence" value="ECO:0007669"/>
    <property type="project" value="UniProtKB-KW"/>
</dbReference>
<dbReference type="InterPro" id="IPR016461">
    <property type="entry name" value="COMT-like"/>
</dbReference>
<dbReference type="EMBL" id="JADCUA010000033">
    <property type="protein sequence ID" value="KAH9830194.1"/>
    <property type="molecule type" value="Genomic_DNA"/>
</dbReference>
<dbReference type="Proteomes" id="UP000814176">
    <property type="component" value="Unassembled WGS sequence"/>
</dbReference>
<dbReference type="InterPro" id="IPR001077">
    <property type="entry name" value="COMT_C"/>
</dbReference>
<evidence type="ECO:0000313" key="7">
    <source>
        <dbReference type="Proteomes" id="UP000814176"/>
    </source>
</evidence>
<keyword evidence="1 6" id="KW-0489">Methyltransferase</keyword>
<organism evidence="6 7">
    <name type="scientific">Rhodofomes roseus</name>
    <dbReference type="NCBI Taxonomy" id="34475"/>
    <lineage>
        <taxon>Eukaryota</taxon>
        <taxon>Fungi</taxon>
        <taxon>Dikarya</taxon>
        <taxon>Basidiomycota</taxon>
        <taxon>Agaricomycotina</taxon>
        <taxon>Agaricomycetes</taxon>
        <taxon>Polyporales</taxon>
        <taxon>Rhodofomes</taxon>
    </lineage>
</organism>
<feature type="region of interest" description="Disordered" evidence="4">
    <location>
        <begin position="62"/>
        <end position="92"/>
    </location>
</feature>
<dbReference type="PANTHER" id="PTHR43712:SF2">
    <property type="entry name" value="O-METHYLTRANSFERASE CICE"/>
    <property type="match status" value="1"/>
</dbReference>
<dbReference type="InterPro" id="IPR036390">
    <property type="entry name" value="WH_DNA-bd_sf"/>
</dbReference>
<reference evidence="6 7" key="1">
    <citation type="journal article" date="2021" name="Environ. Microbiol.">
        <title>Gene family expansions and transcriptome signatures uncover fungal adaptations to wood decay.</title>
        <authorList>
            <person name="Hage H."/>
            <person name="Miyauchi S."/>
            <person name="Viragh M."/>
            <person name="Drula E."/>
            <person name="Min B."/>
            <person name="Chaduli D."/>
            <person name="Navarro D."/>
            <person name="Favel A."/>
            <person name="Norest M."/>
            <person name="Lesage-Meessen L."/>
            <person name="Balint B."/>
            <person name="Merenyi Z."/>
            <person name="de Eugenio L."/>
            <person name="Morin E."/>
            <person name="Martinez A.T."/>
            <person name="Baldrian P."/>
            <person name="Stursova M."/>
            <person name="Martinez M.J."/>
            <person name="Novotny C."/>
            <person name="Magnuson J.K."/>
            <person name="Spatafora J.W."/>
            <person name="Maurice S."/>
            <person name="Pangilinan J."/>
            <person name="Andreopoulos W."/>
            <person name="LaButti K."/>
            <person name="Hundley H."/>
            <person name="Na H."/>
            <person name="Kuo A."/>
            <person name="Barry K."/>
            <person name="Lipzen A."/>
            <person name="Henrissat B."/>
            <person name="Riley R."/>
            <person name="Ahrendt S."/>
            <person name="Nagy L.G."/>
            <person name="Grigoriev I.V."/>
            <person name="Martin F."/>
            <person name="Rosso M.N."/>
        </authorList>
    </citation>
    <scope>NUCLEOTIDE SEQUENCE [LARGE SCALE GENOMIC DNA]</scope>
    <source>
        <strain evidence="6 7">CIRM-BRFM 1785</strain>
    </source>
</reference>
<sequence>MTFATLRALHNIIGDALDDIENVFRHASAASDPLDALRSPISPSPSPLSPYSTNAGATPYSPYSPYSPTSSVSQSPGDVATQAGYGAADSPRTPTFGATTRKMGMAPCAVPTPPPSGRTQGAGRPGAPELDWPVLDEAYYDDGAAARARREVAERLSESPVVLAAVSRLVAACGQMCASVQRPFLTVCDAAMGYHLPAGLRLLEAAHIPEILRDAGPKGMHVEDIARRVGEIRAGKKASASHVLRLLATHHITREVRPNVFANNRVSSAMDSGRSLSELMDAPEEKYEGTNGIAAFVGLWCLFKSAAYLADCYLPPLEESSRTSTTHLMHAPFNLAFRTDAPYFEWLETEENSSRLRRFGRAMTGTAAWEVPGAIVGGFPWHSLPQDSVVVDVGGGIGSTSLLLAHAFPHLRFLVQDRPQVVTMGEAAWRDRSPQFLETGRAAFQAHDFFRPQPLWPTVLRDTSGVANKEDIPAVFLLRVITHDWPDLYVTRLLLHLRRAAGPDTKLLLADWILPLACIDEDPDPETPRERVEMTDKMKIQPLPGTVRTLAPEGSPLLPNLGKANANAYWLDLTMRVTFNAQERTLREIAALTLTAGWRIVQVTRTEGSLFGHVIAVPTDVPQENLALLDVPLPSQAPVTEVKGWPSTLLTLK</sequence>
<evidence type="ECO:0000256" key="1">
    <source>
        <dbReference type="ARBA" id="ARBA00022603"/>
    </source>
</evidence>
<dbReference type="Gene3D" id="1.10.10.10">
    <property type="entry name" value="Winged helix-like DNA-binding domain superfamily/Winged helix DNA-binding domain"/>
    <property type="match status" value="1"/>
</dbReference>
<feature type="compositionally biased region" description="Low complexity" evidence="4">
    <location>
        <begin position="62"/>
        <end position="76"/>
    </location>
</feature>
<feature type="domain" description="O-methyltransferase C-terminal" evidence="5">
    <location>
        <begin position="388"/>
        <end position="516"/>
    </location>
</feature>
<dbReference type="InterPro" id="IPR029063">
    <property type="entry name" value="SAM-dependent_MTases_sf"/>
</dbReference>
<dbReference type="SUPFAM" id="SSF53335">
    <property type="entry name" value="S-adenosyl-L-methionine-dependent methyltransferases"/>
    <property type="match status" value="1"/>
</dbReference>
<proteinExistence type="predicted"/>
<dbReference type="Gene3D" id="3.40.50.150">
    <property type="entry name" value="Vaccinia Virus protein VP39"/>
    <property type="match status" value="1"/>
</dbReference>
<comment type="caution">
    <text evidence="6">The sequence shown here is derived from an EMBL/GenBank/DDBJ whole genome shotgun (WGS) entry which is preliminary data.</text>
</comment>
<keyword evidence="3" id="KW-0949">S-adenosyl-L-methionine</keyword>
<evidence type="ECO:0000313" key="6">
    <source>
        <dbReference type="EMBL" id="KAH9830194.1"/>
    </source>
</evidence>
<dbReference type="GO" id="GO:0032259">
    <property type="term" value="P:methylation"/>
    <property type="evidence" value="ECO:0007669"/>
    <property type="project" value="UniProtKB-KW"/>
</dbReference>
<evidence type="ECO:0000256" key="3">
    <source>
        <dbReference type="ARBA" id="ARBA00022691"/>
    </source>
</evidence>